<dbReference type="EMBL" id="CP054836">
    <property type="protein sequence ID" value="QKV17878.1"/>
    <property type="molecule type" value="Genomic_DNA"/>
</dbReference>
<evidence type="ECO:0000256" key="1">
    <source>
        <dbReference type="SAM" id="MobiDB-lite"/>
    </source>
</evidence>
<keyword evidence="3" id="KW-1185">Reference proteome</keyword>
<dbReference type="Proteomes" id="UP000509367">
    <property type="component" value="Chromosome"/>
</dbReference>
<protein>
    <submittedName>
        <fullName evidence="2">GIY-YIG nuclease family protein</fullName>
    </submittedName>
</protein>
<dbReference type="PANTHER" id="PTHR37460">
    <property type="entry name" value="ENDONUCLEASE III"/>
    <property type="match status" value="1"/>
</dbReference>
<dbReference type="PANTHER" id="PTHR37460:SF1">
    <property type="entry name" value="ENDONUCLEASE III"/>
    <property type="match status" value="1"/>
</dbReference>
<accession>A0A6N1VB35</accession>
<feature type="region of interest" description="Disordered" evidence="1">
    <location>
        <begin position="154"/>
        <end position="175"/>
    </location>
</feature>
<name>A0A6N1VB35_9HYPH</name>
<dbReference type="Pfam" id="PF01986">
    <property type="entry name" value="DUF123"/>
    <property type="match status" value="1"/>
</dbReference>
<organism evidence="2 3">
    <name type="scientific">Oricola thermophila</name>
    <dbReference type="NCBI Taxonomy" id="2742145"/>
    <lineage>
        <taxon>Bacteria</taxon>
        <taxon>Pseudomonadati</taxon>
        <taxon>Pseudomonadota</taxon>
        <taxon>Alphaproteobacteria</taxon>
        <taxon>Hyphomicrobiales</taxon>
        <taxon>Ahrensiaceae</taxon>
        <taxon>Oricola</taxon>
    </lineage>
</organism>
<dbReference type="AlphaFoldDB" id="A0A6N1VB35"/>
<proteinExistence type="predicted"/>
<dbReference type="CDD" id="cd10441">
    <property type="entry name" value="GIY-YIG_COG1833"/>
    <property type="match status" value="1"/>
</dbReference>
<evidence type="ECO:0000313" key="2">
    <source>
        <dbReference type="EMBL" id="QKV17878.1"/>
    </source>
</evidence>
<dbReference type="KEGG" id="orm:HTY61_05085"/>
<feature type="compositionally biased region" description="Basic and acidic residues" evidence="1">
    <location>
        <begin position="166"/>
        <end position="175"/>
    </location>
</feature>
<sequence>MALAGLNVLLAALHECGVSAPPLTPADIEDATDEKGAYVLLVRLAGPLETRLPGTGRLELRPGWYAYCGSARGPGGLRARLRRHFRHDKNLHWHIDRLTVAADALAALPVPGGNECGLVQRLLRHPALDIAVRGFGSTDCRTCESHLLKFDGDTSRVAPRQPSELADSRKRGPDS</sequence>
<reference evidence="2 3" key="1">
    <citation type="submission" date="2020-06" db="EMBL/GenBank/DDBJ databases">
        <title>Oricola thermophila sp. nov. isolated from a tidal sediments.</title>
        <authorList>
            <person name="Kwon K.K."/>
            <person name="Yang S.-H."/>
            <person name="Park M.-J."/>
        </authorList>
    </citation>
    <scope>NUCLEOTIDE SEQUENCE [LARGE SCALE GENOMIC DNA]</scope>
    <source>
        <strain evidence="2 3">MEBiC13590</strain>
    </source>
</reference>
<evidence type="ECO:0000313" key="3">
    <source>
        <dbReference type="Proteomes" id="UP000509367"/>
    </source>
</evidence>
<dbReference type="InterPro" id="IPR002837">
    <property type="entry name" value="DUF123"/>
</dbReference>
<gene>
    <name evidence="2" type="ORF">HTY61_05085</name>
</gene>